<protein>
    <submittedName>
        <fullName evidence="6">N-acetylgalactosamine-6-sulfatase</fullName>
    </submittedName>
</protein>
<name>A0ABQ1UZ16_9BACT</name>
<evidence type="ECO:0000259" key="5">
    <source>
        <dbReference type="Pfam" id="PF00884"/>
    </source>
</evidence>
<evidence type="ECO:0000256" key="4">
    <source>
        <dbReference type="ARBA" id="ARBA00022837"/>
    </source>
</evidence>
<evidence type="ECO:0000256" key="2">
    <source>
        <dbReference type="ARBA" id="ARBA00022723"/>
    </source>
</evidence>
<evidence type="ECO:0000256" key="1">
    <source>
        <dbReference type="ARBA" id="ARBA00008779"/>
    </source>
</evidence>
<dbReference type="InterPro" id="IPR024607">
    <property type="entry name" value="Sulfatase_CS"/>
</dbReference>
<dbReference type="SUPFAM" id="SSF53649">
    <property type="entry name" value="Alkaline phosphatase-like"/>
    <property type="match status" value="1"/>
</dbReference>
<dbReference type="InterPro" id="IPR017850">
    <property type="entry name" value="Alkaline_phosphatase_core_sf"/>
</dbReference>
<evidence type="ECO:0000313" key="6">
    <source>
        <dbReference type="EMBL" id="GGF30899.1"/>
    </source>
</evidence>
<sequence length="444" mass="50547">MESSKNDKPNVIMVFIDDMGYGDLSAYGNCDIATPNMDRIGQEGVTLRRFYVGSPICSPSRVTLMTGQYPSRFNITSFLASRESNEKRGMANYLDDKVLTIADHFKAEGYSTAHFGKWHMGGGRDVGEAPLPAAYGFDESLVSFEGLGDRLLDKDHGLSKQSAELGRGEIRWVEKHEKTPIYVDRTLEFIERNKDKPFYINLWPNDVHDPFHPKEDHLSLFPNYANNHYIQEYLAVIYQLDQEIGRLLKGLEEMEELDNTLIILTSDNGPTDWGYYYKENYQPPGDAGPFRGRKWSLYEGGIRVPFMARWPEHISSGKVMESTVHATDLLPTLVNLLNLSRPETSLDGEDRSQVLLGTESDRSEPIYWEYGSPHDISPGNPRFRSPRLAILQGSYKLLLNDDSTQVELYDVSKDIAETQNIANNHPELVEKLSAKLLRWKRDLP</sequence>
<evidence type="ECO:0000313" key="7">
    <source>
        <dbReference type="Proteomes" id="UP000647339"/>
    </source>
</evidence>
<reference evidence="7" key="1">
    <citation type="journal article" date="2019" name="Int. J. Syst. Evol. Microbiol.">
        <title>The Global Catalogue of Microorganisms (GCM) 10K type strain sequencing project: providing services to taxonomists for standard genome sequencing and annotation.</title>
        <authorList>
            <consortium name="The Broad Institute Genomics Platform"/>
            <consortium name="The Broad Institute Genome Sequencing Center for Infectious Disease"/>
            <person name="Wu L."/>
            <person name="Ma J."/>
        </authorList>
    </citation>
    <scope>NUCLEOTIDE SEQUENCE [LARGE SCALE GENOMIC DNA]</scope>
    <source>
        <strain evidence="7">CGMCC 1.15407</strain>
    </source>
</reference>
<proteinExistence type="inferred from homology"/>
<keyword evidence="7" id="KW-1185">Reference proteome</keyword>
<organism evidence="6 7">
    <name type="scientific">Echinicola rosea</name>
    <dbReference type="NCBI Taxonomy" id="1807691"/>
    <lineage>
        <taxon>Bacteria</taxon>
        <taxon>Pseudomonadati</taxon>
        <taxon>Bacteroidota</taxon>
        <taxon>Cytophagia</taxon>
        <taxon>Cytophagales</taxon>
        <taxon>Cyclobacteriaceae</taxon>
        <taxon>Echinicola</taxon>
    </lineage>
</organism>
<keyword evidence="2" id="KW-0479">Metal-binding</keyword>
<gene>
    <name evidence="6" type="ORF">GCM10011339_18910</name>
</gene>
<comment type="similarity">
    <text evidence="1">Belongs to the sulfatase family.</text>
</comment>
<dbReference type="Gene3D" id="3.30.1120.10">
    <property type="match status" value="1"/>
</dbReference>
<feature type="domain" description="Sulfatase N-terminal" evidence="5">
    <location>
        <begin position="9"/>
        <end position="338"/>
    </location>
</feature>
<dbReference type="Pfam" id="PF00884">
    <property type="entry name" value="Sulfatase"/>
    <property type="match status" value="1"/>
</dbReference>
<dbReference type="InterPro" id="IPR000917">
    <property type="entry name" value="Sulfatase_N"/>
</dbReference>
<dbReference type="Gene3D" id="3.40.720.10">
    <property type="entry name" value="Alkaline Phosphatase, subunit A"/>
    <property type="match status" value="1"/>
</dbReference>
<dbReference type="Proteomes" id="UP000647339">
    <property type="component" value="Unassembled WGS sequence"/>
</dbReference>
<dbReference type="InterPro" id="IPR050738">
    <property type="entry name" value="Sulfatase"/>
</dbReference>
<dbReference type="PANTHER" id="PTHR42693:SF33">
    <property type="entry name" value="ARYLSULFATASE"/>
    <property type="match status" value="1"/>
</dbReference>
<dbReference type="PANTHER" id="PTHR42693">
    <property type="entry name" value="ARYLSULFATASE FAMILY MEMBER"/>
    <property type="match status" value="1"/>
</dbReference>
<accession>A0ABQ1UZ16</accession>
<keyword evidence="4" id="KW-0106">Calcium</keyword>
<dbReference type="EMBL" id="BMIU01000008">
    <property type="protein sequence ID" value="GGF30899.1"/>
    <property type="molecule type" value="Genomic_DNA"/>
</dbReference>
<evidence type="ECO:0000256" key="3">
    <source>
        <dbReference type="ARBA" id="ARBA00022801"/>
    </source>
</evidence>
<dbReference type="PROSITE" id="PS00523">
    <property type="entry name" value="SULFATASE_1"/>
    <property type="match status" value="1"/>
</dbReference>
<keyword evidence="3" id="KW-0378">Hydrolase</keyword>
<comment type="caution">
    <text evidence="6">The sequence shown here is derived from an EMBL/GenBank/DDBJ whole genome shotgun (WGS) entry which is preliminary data.</text>
</comment>